<dbReference type="GO" id="GO:0016787">
    <property type="term" value="F:hydrolase activity"/>
    <property type="evidence" value="ECO:0007669"/>
    <property type="project" value="InterPro"/>
</dbReference>
<comment type="similarity">
    <text evidence="1">Belongs to the metallo-dependent hydrolases superfamily.</text>
</comment>
<name>A0A371NW91_9MICO</name>
<dbReference type="InterPro" id="IPR006680">
    <property type="entry name" value="Amidohydro-rel"/>
</dbReference>
<feature type="domain" description="Amidohydrolase-related" evidence="2">
    <location>
        <begin position="4"/>
        <end position="260"/>
    </location>
</feature>
<dbReference type="Gene3D" id="3.20.20.140">
    <property type="entry name" value="Metal-dependent hydrolases"/>
    <property type="match status" value="1"/>
</dbReference>
<dbReference type="RefSeq" id="WP_116241103.1">
    <property type="nucleotide sequence ID" value="NZ_QUAB01000018.1"/>
</dbReference>
<dbReference type="Pfam" id="PF04909">
    <property type="entry name" value="Amidohydro_2"/>
    <property type="match status" value="1"/>
</dbReference>
<accession>A0A371NW91</accession>
<dbReference type="SUPFAM" id="SSF51556">
    <property type="entry name" value="Metallo-dependent hydrolases"/>
    <property type="match status" value="1"/>
</dbReference>
<protein>
    <recommendedName>
        <fullName evidence="2">Amidohydrolase-related domain-containing protein</fullName>
    </recommendedName>
</protein>
<dbReference type="AlphaFoldDB" id="A0A371NW91"/>
<organism evidence="3 4">
    <name type="scientific">Microbacterium bovistercoris</name>
    <dbReference type="NCBI Taxonomy" id="2293570"/>
    <lineage>
        <taxon>Bacteria</taxon>
        <taxon>Bacillati</taxon>
        <taxon>Actinomycetota</taxon>
        <taxon>Actinomycetes</taxon>
        <taxon>Micrococcales</taxon>
        <taxon>Microbacteriaceae</taxon>
        <taxon>Microbacterium</taxon>
    </lineage>
</organism>
<proteinExistence type="inferred from homology"/>
<dbReference type="Proteomes" id="UP000262172">
    <property type="component" value="Unassembled WGS sequence"/>
</dbReference>
<dbReference type="EMBL" id="QUAB01000018">
    <property type="protein sequence ID" value="REJ07210.1"/>
    <property type="molecule type" value="Genomic_DNA"/>
</dbReference>
<dbReference type="InterPro" id="IPR032466">
    <property type="entry name" value="Metal_Hydrolase"/>
</dbReference>
<sequence length="262" mass="27428">MDIVDAHVHIWDVDAFPIPWFHDGLGLPPVSAPEAFRDAAAPCGVSAAVAVQVADSVEEARWLAATTATDQMLTRAVLQYEPEPGRVLGATAFEDATFSGIRAAIPQFAADLSDVPGLDALTDALGSAGRVLELLLRPEQLPGAAALAGRHPATPIVLCHLGLGHGAATEAWRSGLAAFAAAGNTYAKFSGLLSPTRTDAELSALARTARGLFGADRLMFGSDWPMSARTHTYAEVVDAVSRVMPDSPAFWTGTAARLYPLS</sequence>
<evidence type="ECO:0000313" key="4">
    <source>
        <dbReference type="Proteomes" id="UP000262172"/>
    </source>
</evidence>
<dbReference type="PANTHER" id="PTHR43569:SF2">
    <property type="entry name" value="AMIDOHYDROLASE-RELATED DOMAIN-CONTAINING PROTEIN"/>
    <property type="match status" value="1"/>
</dbReference>
<gene>
    <name evidence="3" type="ORF">DY023_04235</name>
</gene>
<reference evidence="3 4" key="1">
    <citation type="submission" date="2018-08" db="EMBL/GenBank/DDBJ databases">
        <title>Isolation, diversity and antifungal activity of Actinobacteria from cow dung.</title>
        <authorList>
            <person name="Ling L."/>
        </authorList>
    </citation>
    <scope>NUCLEOTIDE SEQUENCE [LARGE SCALE GENOMIC DNA]</scope>
    <source>
        <strain evidence="3 4">NEAU-LLE</strain>
    </source>
</reference>
<comment type="caution">
    <text evidence="3">The sequence shown here is derived from an EMBL/GenBank/DDBJ whole genome shotgun (WGS) entry which is preliminary data.</text>
</comment>
<dbReference type="OrthoDB" id="5450317at2"/>
<evidence type="ECO:0000259" key="2">
    <source>
        <dbReference type="Pfam" id="PF04909"/>
    </source>
</evidence>
<keyword evidence="4" id="KW-1185">Reference proteome</keyword>
<evidence type="ECO:0000313" key="3">
    <source>
        <dbReference type="EMBL" id="REJ07210.1"/>
    </source>
</evidence>
<dbReference type="PANTHER" id="PTHR43569">
    <property type="entry name" value="AMIDOHYDROLASE"/>
    <property type="match status" value="1"/>
</dbReference>
<evidence type="ECO:0000256" key="1">
    <source>
        <dbReference type="ARBA" id="ARBA00038310"/>
    </source>
</evidence>
<dbReference type="InterPro" id="IPR052350">
    <property type="entry name" value="Metallo-dep_Lactonases"/>
</dbReference>